<sequence>KKSHEKLNEKGKYEMTIHNHDLFLKKKIHNRDFRVYLNIATFTPFNIFLFYLLYGRHITEVPNDRLMFQR</sequence>
<keyword evidence="1" id="KW-0472">Membrane</keyword>
<keyword evidence="1" id="KW-1133">Transmembrane helix</keyword>
<feature type="non-terminal residue" evidence="2">
    <location>
        <position position="1"/>
    </location>
</feature>
<feature type="transmembrane region" description="Helical" evidence="1">
    <location>
        <begin position="35"/>
        <end position="54"/>
    </location>
</feature>
<keyword evidence="1" id="KW-0812">Transmembrane</keyword>
<evidence type="ECO:0000313" key="2">
    <source>
        <dbReference type="EMBL" id="JAP11299.1"/>
    </source>
</evidence>
<dbReference type="AlphaFoldDB" id="A0A0V0GTS7"/>
<protein>
    <submittedName>
        <fullName evidence="2">Putative ovule protein</fullName>
    </submittedName>
</protein>
<accession>A0A0V0GTS7</accession>
<evidence type="ECO:0000256" key="1">
    <source>
        <dbReference type="SAM" id="Phobius"/>
    </source>
</evidence>
<proteinExistence type="predicted"/>
<reference evidence="2" key="1">
    <citation type="submission" date="2015-12" db="EMBL/GenBank/DDBJ databases">
        <title>Gene expression during late stages of embryo sac development: a critical building block for successful pollen-pistil interactions.</title>
        <authorList>
            <person name="Liu Y."/>
            <person name="Joly V."/>
            <person name="Sabar M."/>
            <person name="Matton D.P."/>
        </authorList>
    </citation>
    <scope>NUCLEOTIDE SEQUENCE</scope>
</reference>
<name>A0A0V0GTS7_SOLCH</name>
<dbReference type="EMBL" id="GEDG01031577">
    <property type="protein sequence ID" value="JAP11299.1"/>
    <property type="molecule type" value="Transcribed_RNA"/>
</dbReference>
<organism evidence="2">
    <name type="scientific">Solanum chacoense</name>
    <name type="common">Chaco potato</name>
    <dbReference type="NCBI Taxonomy" id="4108"/>
    <lineage>
        <taxon>Eukaryota</taxon>
        <taxon>Viridiplantae</taxon>
        <taxon>Streptophyta</taxon>
        <taxon>Embryophyta</taxon>
        <taxon>Tracheophyta</taxon>
        <taxon>Spermatophyta</taxon>
        <taxon>Magnoliopsida</taxon>
        <taxon>eudicotyledons</taxon>
        <taxon>Gunneridae</taxon>
        <taxon>Pentapetalae</taxon>
        <taxon>asterids</taxon>
        <taxon>lamiids</taxon>
        <taxon>Solanales</taxon>
        <taxon>Solanaceae</taxon>
        <taxon>Solanoideae</taxon>
        <taxon>Solaneae</taxon>
        <taxon>Solanum</taxon>
    </lineage>
</organism>